<dbReference type="GO" id="GO:0000287">
    <property type="term" value="F:magnesium ion binding"/>
    <property type="evidence" value="ECO:0007669"/>
    <property type="project" value="UniProtKB-UniRule"/>
</dbReference>
<gene>
    <name evidence="11 12" type="primary">aroK</name>
    <name evidence="12" type="ORF">AUCHE_05_06190</name>
</gene>
<dbReference type="EMBL" id="BAGZ01000005">
    <property type="protein sequence ID" value="GAB77704.1"/>
    <property type="molecule type" value="Genomic_DNA"/>
</dbReference>
<dbReference type="GO" id="GO:0005829">
    <property type="term" value="C:cytosol"/>
    <property type="evidence" value="ECO:0007669"/>
    <property type="project" value="TreeGrafter"/>
</dbReference>
<comment type="caution">
    <text evidence="12">The sequence shown here is derived from an EMBL/GenBank/DDBJ whole genome shotgun (WGS) entry which is preliminary data.</text>
</comment>
<accession>K6VLU3</accession>
<proteinExistence type="inferred from homology"/>
<dbReference type="Pfam" id="PF01202">
    <property type="entry name" value="SKI"/>
    <property type="match status" value="1"/>
</dbReference>
<feature type="binding site" evidence="11">
    <location>
        <begin position="19"/>
        <end position="24"/>
    </location>
    <ligand>
        <name>ATP</name>
        <dbReference type="ChEBI" id="CHEBI:30616"/>
    </ligand>
</feature>
<feature type="binding site" evidence="11">
    <location>
        <position position="124"/>
    </location>
    <ligand>
        <name>ATP</name>
        <dbReference type="ChEBI" id="CHEBI:30616"/>
    </ligand>
</feature>
<name>K6VLU3_9MICO</name>
<keyword evidence="9 11" id="KW-0057">Aromatic amino acid biosynthesis</keyword>
<evidence type="ECO:0000256" key="3">
    <source>
        <dbReference type="ARBA" id="ARBA00012154"/>
    </source>
</evidence>
<dbReference type="PRINTS" id="PR01100">
    <property type="entry name" value="SHIKIMTKNASE"/>
</dbReference>
<reference evidence="12 13" key="1">
    <citation type="submission" date="2012-08" db="EMBL/GenBank/DDBJ databases">
        <title>Whole genome shotgun sequence of Austwickia chelonae NBRC 105200.</title>
        <authorList>
            <person name="Yoshida I."/>
            <person name="Hosoyama A."/>
            <person name="Tsuchikane K."/>
            <person name="Katsumata H."/>
            <person name="Ando Y."/>
            <person name="Ohji S."/>
            <person name="Hamada M."/>
            <person name="Tamura T."/>
            <person name="Yamazoe A."/>
            <person name="Yamazaki S."/>
            <person name="Fujita N."/>
        </authorList>
    </citation>
    <scope>NUCLEOTIDE SEQUENCE [LARGE SCALE GENOMIC DNA]</scope>
    <source>
        <strain evidence="12 13">NBRC 105200</strain>
    </source>
</reference>
<feature type="binding site" evidence="11">
    <location>
        <position position="23"/>
    </location>
    <ligand>
        <name>Mg(2+)</name>
        <dbReference type="ChEBI" id="CHEBI:18420"/>
    </ligand>
</feature>
<evidence type="ECO:0000256" key="9">
    <source>
        <dbReference type="ARBA" id="ARBA00023141"/>
    </source>
</evidence>
<dbReference type="PROSITE" id="PS01128">
    <property type="entry name" value="SHIKIMATE_KINASE"/>
    <property type="match status" value="1"/>
</dbReference>
<comment type="subunit">
    <text evidence="11">Monomer.</text>
</comment>
<dbReference type="PANTHER" id="PTHR21087">
    <property type="entry name" value="SHIKIMATE KINASE"/>
    <property type="match status" value="1"/>
</dbReference>
<protein>
    <recommendedName>
        <fullName evidence="3 11">Shikimate kinase</fullName>
        <shortName evidence="11">SK</shortName>
        <ecNumber evidence="3 11">2.7.1.71</ecNumber>
    </recommendedName>
</protein>
<comment type="caution">
    <text evidence="11">Lacks conserved residue(s) required for the propagation of feature annotation.</text>
</comment>
<dbReference type="GO" id="GO:0005524">
    <property type="term" value="F:ATP binding"/>
    <property type="evidence" value="ECO:0007669"/>
    <property type="project" value="UniProtKB-UniRule"/>
</dbReference>
<evidence type="ECO:0000256" key="11">
    <source>
        <dbReference type="HAMAP-Rule" id="MF_00109"/>
    </source>
</evidence>
<dbReference type="SUPFAM" id="SSF52540">
    <property type="entry name" value="P-loop containing nucleoside triphosphate hydrolases"/>
    <property type="match status" value="1"/>
</dbReference>
<dbReference type="EC" id="2.7.1.71" evidence="3 11"/>
<evidence type="ECO:0000256" key="5">
    <source>
        <dbReference type="ARBA" id="ARBA00022679"/>
    </source>
</evidence>
<dbReference type="CDD" id="cd00464">
    <property type="entry name" value="SK"/>
    <property type="match status" value="1"/>
</dbReference>
<keyword evidence="11" id="KW-0479">Metal-binding</keyword>
<keyword evidence="13" id="KW-1185">Reference proteome</keyword>
<comment type="pathway">
    <text evidence="1 11">Metabolic intermediate biosynthesis; chorismate biosynthesis; chorismate from D-erythrose 4-phosphate and phosphoenolpyruvate: step 5/7.</text>
</comment>
<keyword evidence="5 11" id="KW-0808">Transferase</keyword>
<evidence type="ECO:0000256" key="7">
    <source>
        <dbReference type="ARBA" id="ARBA00022777"/>
    </source>
</evidence>
<feature type="binding site" evidence="11">
    <location>
        <position position="142"/>
    </location>
    <ligand>
        <name>substrate</name>
    </ligand>
</feature>
<evidence type="ECO:0000256" key="1">
    <source>
        <dbReference type="ARBA" id="ARBA00004842"/>
    </source>
</evidence>
<keyword evidence="7 11" id="KW-0418">Kinase</keyword>
<dbReference type="InterPro" id="IPR027417">
    <property type="entry name" value="P-loop_NTPase"/>
</dbReference>
<evidence type="ECO:0000256" key="2">
    <source>
        <dbReference type="ARBA" id="ARBA00006997"/>
    </source>
</evidence>
<feature type="binding site" evidence="11">
    <location>
        <position position="87"/>
    </location>
    <ligand>
        <name>substrate</name>
    </ligand>
</feature>
<dbReference type="InterPro" id="IPR000623">
    <property type="entry name" value="Shikimate_kinase/TSH1"/>
</dbReference>
<dbReference type="HAMAP" id="MF_00109">
    <property type="entry name" value="Shikimate_kinase"/>
    <property type="match status" value="1"/>
</dbReference>
<evidence type="ECO:0000313" key="12">
    <source>
        <dbReference type="EMBL" id="GAB77704.1"/>
    </source>
</evidence>
<evidence type="ECO:0000313" key="13">
    <source>
        <dbReference type="Proteomes" id="UP000008495"/>
    </source>
</evidence>
<comment type="subcellular location">
    <subcellularLocation>
        <location evidence="11">Cytoplasm</location>
    </subcellularLocation>
</comment>
<comment type="similarity">
    <text evidence="2 11">Belongs to the shikimate kinase family.</text>
</comment>
<evidence type="ECO:0000256" key="8">
    <source>
        <dbReference type="ARBA" id="ARBA00022840"/>
    </source>
</evidence>
<keyword evidence="4 11" id="KW-0028">Amino-acid biosynthesis</keyword>
<dbReference type="PANTHER" id="PTHR21087:SF16">
    <property type="entry name" value="SHIKIMATE KINASE 1, CHLOROPLASTIC"/>
    <property type="match status" value="1"/>
</dbReference>
<dbReference type="AlphaFoldDB" id="K6VLU3"/>
<comment type="function">
    <text evidence="11">Catalyzes the specific phosphorylation of the 3-hydroxyl group of shikimic acid using ATP as a cosubstrate.</text>
</comment>
<dbReference type="UniPathway" id="UPA00053">
    <property type="reaction ID" value="UER00088"/>
</dbReference>
<evidence type="ECO:0000256" key="10">
    <source>
        <dbReference type="ARBA" id="ARBA00048567"/>
    </source>
</evidence>
<dbReference type="GO" id="GO:0009423">
    <property type="term" value="P:chorismate biosynthetic process"/>
    <property type="evidence" value="ECO:0007669"/>
    <property type="project" value="UniProtKB-UniRule"/>
</dbReference>
<dbReference type="InterPro" id="IPR023000">
    <property type="entry name" value="Shikimate_kinase_CS"/>
</dbReference>
<feature type="binding site" evidence="11">
    <location>
        <position position="41"/>
    </location>
    <ligand>
        <name>substrate</name>
    </ligand>
</feature>
<dbReference type="STRING" id="100225.SAMN05421595_1542"/>
<sequence>MVSSEATGGPVVVLIGPPGAGKSTVAREIAVRTGHDVADTDLLVEEQVGMTIPDIFIERGEAFFREVEADVVVDAMSRHRGVLALGGGAILAQRTQQALSGHPVVFLDLSLREAVRRTGLDHGRPLLALNPRGAWLRLMEERREIYQRLSVLRIDTSDMSAAEAAGQVVTALGLEGDGGDE</sequence>
<dbReference type="Gene3D" id="3.40.50.300">
    <property type="entry name" value="P-loop containing nucleotide triphosphate hydrolases"/>
    <property type="match status" value="1"/>
</dbReference>
<comment type="cofactor">
    <cofactor evidence="11">
        <name>Mg(2+)</name>
        <dbReference type="ChEBI" id="CHEBI:18420"/>
    </cofactor>
    <text evidence="11">Binds 1 Mg(2+) ion per subunit.</text>
</comment>
<dbReference type="OrthoDB" id="9800332at2"/>
<dbReference type="Proteomes" id="UP000008495">
    <property type="component" value="Unassembled WGS sequence"/>
</dbReference>
<dbReference type="InterPro" id="IPR031322">
    <property type="entry name" value="Shikimate/glucono_kinase"/>
</dbReference>
<comment type="catalytic activity">
    <reaction evidence="10 11">
        <text>shikimate + ATP = 3-phosphoshikimate + ADP + H(+)</text>
        <dbReference type="Rhea" id="RHEA:13121"/>
        <dbReference type="ChEBI" id="CHEBI:15378"/>
        <dbReference type="ChEBI" id="CHEBI:30616"/>
        <dbReference type="ChEBI" id="CHEBI:36208"/>
        <dbReference type="ChEBI" id="CHEBI:145989"/>
        <dbReference type="ChEBI" id="CHEBI:456216"/>
        <dbReference type="EC" id="2.7.1.71"/>
    </reaction>
</comment>
<dbReference type="RefSeq" id="WP_006502456.1">
    <property type="nucleotide sequence ID" value="NZ_BAGZ01000005.1"/>
</dbReference>
<keyword evidence="11" id="KW-0963">Cytoplasm</keyword>
<feature type="binding site" evidence="11">
    <location>
        <position position="65"/>
    </location>
    <ligand>
        <name>substrate</name>
    </ligand>
</feature>
<evidence type="ECO:0000256" key="6">
    <source>
        <dbReference type="ARBA" id="ARBA00022741"/>
    </source>
</evidence>
<evidence type="ECO:0000256" key="4">
    <source>
        <dbReference type="ARBA" id="ARBA00022605"/>
    </source>
</evidence>
<dbReference type="GO" id="GO:0009073">
    <property type="term" value="P:aromatic amino acid family biosynthetic process"/>
    <property type="evidence" value="ECO:0007669"/>
    <property type="project" value="UniProtKB-KW"/>
</dbReference>
<dbReference type="GO" id="GO:0004765">
    <property type="term" value="F:shikimate kinase activity"/>
    <property type="evidence" value="ECO:0007669"/>
    <property type="project" value="UniProtKB-UniRule"/>
</dbReference>
<keyword evidence="8 11" id="KW-0067">ATP-binding</keyword>
<keyword evidence="11" id="KW-0460">Magnesium</keyword>
<dbReference type="eggNOG" id="COG0703">
    <property type="taxonomic scope" value="Bacteria"/>
</dbReference>
<keyword evidence="6 11" id="KW-0547">Nucleotide-binding</keyword>
<organism evidence="12 13">
    <name type="scientific">Austwickia chelonae NBRC 105200</name>
    <dbReference type="NCBI Taxonomy" id="1184607"/>
    <lineage>
        <taxon>Bacteria</taxon>
        <taxon>Bacillati</taxon>
        <taxon>Actinomycetota</taxon>
        <taxon>Actinomycetes</taxon>
        <taxon>Micrococcales</taxon>
        <taxon>Dermatophilaceae</taxon>
        <taxon>Austwickia</taxon>
    </lineage>
</organism>
<dbReference type="GO" id="GO:0008652">
    <property type="term" value="P:amino acid biosynthetic process"/>
    <property type="evidence" value="ECO:0007669"/>
    <property type="project" value="UniProtKB-KW"/>
</dbReference>